<dbReference type="InterPro" id="IPR007138">
    <property type="entry name" value="ABM_dom"/>
</dbReference>
<organism evidence="4 5">
    <name type="scientific">Sorangium cellulosum So0157-2</name>
    <dbReference type="NCBI Taxonomy" id="1254432"/>
    <lineage>
        <taxon>Bacteria</taxon>
        <taxon>Pseudomonadati</taxon>
        <taxon>Myxococcota</taxon>
        <taxon>Polyangia</taxon>
        <taxon>Polyangiales</taxon>
        <taxon>Polyangiaceae</taxon>
        <taxon>Sorangium</taxon>
    </lineage>
</organism>
<dbReference type="EMBL" id="CP003969">
    <property type="protein sequence ID" value="AGP38260.1"/>
    <property type="molecule type" value="Genomic_DNA"/>
</dbReference>
<feature type="signal peptide" evidence="2">
    <location>
        <begin position="1"/>
        <end position="39"/>
    </location>
</feature>
<dbReference type="Gene3D" id="3.30.70.100">
    <property type="match status" value="1"/>
</dbReference>
<evidence type="ECO:0000256" key="1">
    <source>
        <dbReference type="SAM" id="MobiDB-lite"/>
    </source>
</evidence>
<proteinExistence type="predicted"/>
<keyword evidence="2" id="KW-0732">Signal</keyword>
<name>S4Y239_SORCE</name>
<dbReference type="STRING" id="1254432.SCE1572_29540"/>
<dbReference type="OrthoDB" id="9797060at2"/>
<dbReference type="PROSITE" id="PS51257">
    <property type="entry name" value="PROKAR_LIPOPROTEIN"/>
    <property type="match status" value="1"/>
</dbReference>
<dbReference type="KEGG" id="scu:SCE1572_29540"/>
<feature type="compositionally biased region" description="Low complexity" evidence="1">
    <location>
        <begin position="46"/>
        <end position="61"/>
    </location>
</feature>
<evidence type="ECO:0000313" key="4">
    <source>
        <dbReference type="EMBL" id="AGP38260.1"/>
    </source>
</evidence>
<feature type="chain" id="PRO_5004525924" description="ABM domain-containing protein" evidence="2">
    <location>
        <begin position="40"/>
        <end position="185"/>
    </location>
</feature>
<dbReference type="SUPFAM" id="SSF54909">
    <property type="entry name" value="Dimeric alpha+beta barrel"/>
    <property type="match status" value="1"/>
</dbReference>
<evidence type="ECO:0000256" key="2">
    <source>
        <dbReference type="SAM" id="SignalP"/>
    </source>
</evidence>
<sequence length="185" mass="19955">MILPARRQYASNRPTRRAPLALASMLAVCALLGCTSSMEQTPPASPDSSARAAPAQPAAAPTAPPAGPATPAAAPASCAARIARVWHGRTPSDKAEAYTAYISSALPKFRTIPGNLGYQLMREAVGPETHFMVISYWRSRDDIRAYAGDDIRKTRHLPRDAELLIDPEQTVMNYDLAVIDLDCPR</sequence>
<evidence type="ECO:0000259" key="3">
    <source>
        <dbReference type="PROSITE" id="PS51725"/>
    </source>
</evidence>
<reference evidence="4 5" key="1">
    <citation type="journal article" date="2013" name="Sci. Rep.">
        <title>Extraordinary expansion of a Sorangium cellulosum genome from an alkaline milieu.</title>
        <authorList>
            <person name="Han K."/>
            <person name="Li Z.F."/>
            <person name="Peng R."/>
            <person name="Zhu L.P."/>
            <person name="Zhou T."/>
            <person name="Wang L.G."/>
            <person name="Li S.G."/>
            <person name="Zhang X.B."/>
            <person name="Hu W."/>
            <person name="Wu Z.H."/>
            <person name="Qin N."/>
            <person name="Li Y.Z."/>
        </authorList>
    </citation>
    <scope>NUCLEOTIDE SEQUENCE [LARGE SCALE GENOMIC DNA]</scope>
    <source>
        <strain evidence="4 5">So0157-2</strain>
    </source>
</reference>
<dbReference type="InterPro" id="IPR011008">
    <property type="entry name" value="Dimeric_a/b-barrel"/>
</dbReference>
<protein>
    <recommendedName>
        <fullName evidence="3">ABM domain-containing protein</fullName>
    </recommendedName>
</protein>
<evidence type="ECO:0000313" key="5">
    <source>
        <dbReference type="Proteomes" id="UP000014803"/>
    </source>
</evidence>
<dbReference type="PROSITE" id="PS51725">
    <property type="entry name" value="ABM"/>
    <property type="match status" value="1"/>
</dbReference>
<feature type="domain" description="ABM" evidence="3">
    <location>
        <begin position="82"/>
        <end position="172"/>
    </location>
</feature>
<dbReference type="Pfam" id="PF03992">
    <property type="entry name" value="ABM"/>
    <property type="match status" value="1"/>
</dbReference>
<accession>S4Y239</accession>
<gene>
    <name evidence="4" type="ORF">SCE1572_29540</name>
</gene>
<dbReference type="AlphaFoldDB" id="S4Y239"/>
<dbReference type="PATRIC" id="fig|1254432.3.peg.6672"/>
<dbReference type="Proteomes" id="UP000014803">
    <property type="component" value="Chromosome"/>
</dbReference>
<dbReference type="HOGENOM" id="CLU_1460384_0_0_7"/>
<dbReference type="RefSeq" id="WP_020737817.1">
    <property type="nucleotide sequence ID" value="NC_021658.1"/>
</dbReference>
<feature type="region of interest" description="Disordered" evidence="1">
    <location>
        <begin position="39"/>
        <end position="73"/>
    </location>
</feature>
<dbReference type="eggNOG" id="COG2329">
    <property type="taxonomic scope" value="Bacteria"/>
</dbReference>